<accession>A0AAE1P0N8</accession>
<dbReference type="EMBL" id="JAWZYT010003284">
    <property type="protein sequence ID" value="KAK4299213.1"/>
    <property type="molecule type" value="Genomic_DNA"/>
</dbReference>
<dbReference type="AlphaFoldDB" id="A0AAE1P0N8"/>
<organism evidence="1 2">
    <name type="scientific">Petrolisthes manimaculis</name>
    <dbReference type="NCBI Taxonomy" id="1843537"/>
    <lineage>
        <taxon>Eukaryota</taxon>
        <taxon>Metazoa</taxon>
        <taxon>Ecdysozoa</taxon>
        <taxon>Arthropoda</taxon>
        <taxon>Crustacea</taxon>
        <taxon>Multicrustacea</taxon>
        <taxon>Malacostraca</taxon>
        <taxon>Eumalacostraca</taxon>
        <taxon>Eucarida</taxon>
        <taxon>Decapoda</taxon>
        <taxon>Pleocyemata</taxon>
        <taxon>Anomura</taxon>
        <taxon>Galatheoidea</taxon>
        <taxon>Porcellanidae</taxon>
        <taxon>Petrolisthes</taxon>
    </lineage>
</organism>
<evidence type="ECO:0000313" key="2">
    <source>
        <dbReference type="Proteomes" id="UP001292094"/>
    </source>
</evidence>
<evidence type="ECO:0000313" key="1">
    <source>
        <dbReference type="EMBL" id="KAK4299213.1"/>
    </source>
</evidence>
<reference evidence="1" key="1">
    <citation type="submission" date="2023-11" db="EMBL/GenBank/DDBJ databases">
        <title>Genome assemblies of two species of porcelain crab, Petrolisthes cinctipes and Petrolisthes manimaculis (Anomura: Porcellanidae).</title>
        <authorList>
            <person name="Angst P."/>
        </authorList>
    </citation>
    <scope>NUCLEOTIDE SEQUENCE</scope>
    <source>
        <strain evidence="1">PB745_02</strain>
        <tissue evidence="1">Gill</tissue>
    </source>
</reference>
<sequence>MKTPRCAEGRRCLYEEERGLVRLMEAVEERRESNPPREVMEHVDWRRDPRLEAGDGVSSMGTLLLALAMDEFCVD</sequence>
<comment type="caution">
    <text evidence="1">The sequence shown here is derived from an EMBL/GenBank/DDBJ whole genome shotgun (WGS) entry which is preliminary data.</text>
</comment>
<gene>
    <name evidence="1" type="ORF">Pmani_028505</name>
</gene>
<proteinExistence type="predicted"/>
<name>A0AAE1P0N8_9EUCA</name>
<dbReference type="Proteomes" id="UP001292094">
    <property type="component" value="Unassembled WGS sequence"/>
</dbReference>
<keyword evidence="2" id="KW-1185">Reference proteome</keyword>
<protein>
    <submittedName>
        <fullName evidence="1">Uncharacterized protein</fullName>
    </submittedName>
</protein>